<keyword evidence="2" id="KW-1185">Reference proteome</keyword>
<evidence type="ECO:0000313" key="2">
    <source>
        <dbReference type="Proteomes" id="UP001234297"/>
    </source>
</evidence>
<reference evidence="1 2" key="1">
    <citation type="journal article" date="2022" name="Hortic Res">
        <title>A haplotype resolved chromosomal level avocado genome allows analysis of novel avocado genes.</title>
        <authorList>
            <person name="Nath O."/>
            <person name="Fletcher S.J."/>
            <person name="Hayward A."/>
            <person name="Shaw L.M."/>
            <person name="Masouleh A.K."/>
            <person name="Furtado A."/>
            <person name="Henry R.J."/>
            <person name="Mitter N."/>
        </authorList>
    </citation>
    <scope>NUCLEOTIDE SEQUENCE [LARGE SCALE GENOMIC DNA]</scope>
    <source>
        <strain evidence="2">cv. Hass</strain>
    </source>
</reference>
<organism evidence="1 2">
    <name type="scientific">Persea americana</name>
    <name type="common">Avocado</name>
    <dbReference type="NCBI Taxonomy" id="3435"/>
    <lineage>
        <taxon>Eukaryota</taxon>
        <taxon>Viridiplantae</taxon>
        <taxon>Streptophyta</taxon>
        <taxon>Embryophyta</taxon>
        <taxon>Tracheophyta</taxon>
        <taxon>Spermatophyta</taxon>
        <taxon>Magnoliopsida</taxon>
        <taxon>Magnoliidae</taxon>
        <taxon>Laurales</taxon>
        <taxon>Lauraceae</taxon>
        <taxon>Persea</taxon>
    </lineage>
</organism>
<accession>A0ACC2MKQ4</accession>
<dbReference type="Proteomes" id="UP001234297">
    <property type="component" value="Chromosome 2"/>
</dbReference>
<sequence length="82" mass="9470">MEGEGEIDAYLRICEIFLQRNQAKHAKEKSTKDLRKESNRRPWGGEIQSSDLGEGETQSNSLQWRNNLKIFKGEWGNKRSCG</sequence>
<gene>
    <name evidence="1" type="ORF">MRB53_007831</name>
</gene>
<dbReference type="EMBL" id="CM056810">
    <property type="protein sequence ID" value="KAJ8646083.1"/>
    <property type="molecule type" value="Genomic_DNA"/>
</dbReference>
<proteinExistence type="predicted"/>
<comment type="caution">
    <text evidence="1">The sequence shown here is derived from an EMBL/GenBank/DDBJ whole genome shotgun (WGS) entry which is preliminary data.</text>
</comment>
<name>A0ACC2MKQ4_PERAE</name>
<protein>
    <submittedName>
        <fullName evidence="1">Uncharacterized protein</fullName>
    </submittedName>
</protein>
<evidence type="ECO:0000313" key="1">
    <source>
        <dbReference type="EMBL" id="KAJ8646083.1"/>
    </source>
</evidence>